<dbReference type="InterPro" id="IPR014746">
    <property type="entry name" value="Gln_synth/guanido_kin_cat_dom"/>
</dbReference>
<accession>T1BKD0</accession>
<comment type="caution">
    <text evidence="3">The sequence shown here is derived from an EMBL/GenBank/DDBJ whole genome shotgun (WGS) entry which is preliminary data.</text>
</comment>
<dbReference type="GO" id="GO:0004356">
    <property type="term" value="F:glutamine synthetase activity"/>
    <property type="evidence" value="ECO:0007669"/>
    <property type="project" value="InterPro"/>
</dbReference>
<gene>
    <name evidence="3" type="ORF">B1B_03232</name>
</gene>
<feature type="non-terminal residue" evidence="3">
    <location>
        <position position="1"/>
    </location>
</feature>
<dbReference type="PANTHER" id="PTHR43407:SF1">
    <property type="entry name" value="LENGSIN"/>
    <property type="match status" value="1"/>
</dbReference>
<proteinExistence type="inferred from homology"/>
<dbReference type="EMBL" id="AUZY01001976">
    <property type="protein sequence ID" value="EQD73406.1"/>
    <property type="molecule type" value="Genomic_DNA"/>
</dbReference>
<dbReference type="GO" id="GO:0019740">
    <property type="term" value="P:nitrogen utilization"/>
    <property type="evidence" value="ECO:0007669"/>
    <property type="project" value="TreeGrafter"/>
</dbReference>
<dbReference type="GO" id="GO:0016020">
    <property type="term" value="C:membrane"/>
    <property type="evidence" value="ECO:0007669"/>
    <property type="project" value="TreeGrafter"/>
</dbReference>
<dbReference type="Gene3D" id="3.30.590.10">
    <property type="entry name" value="Glutamine synthetase/guanido kinase, catalytic domain"/>
    <property type="match status" value="1"/>
</dbReference>
<reference evidence="3" key="2">
    <citation type="journal article" date="2014" name="ISME J.">
        <title>Microbial stratification in low pH oxic and suboxic macroscopic growths along an acid mine drainage.</title>
        <authorList>
            <person name="Mendez-Garcia C."/>
            <person name="Mesa V."/>
            <person name="Sprenger R.R."/>
            <person name="Richter M."/>
            <person name="Diez M.S."/>
            <person name="Solano J."/>
            <person name="Bargiela R."/>
            <person name="Golyshina O.V."/>
            <person name="Manteca A."/>
            <person name="Ramos J.L."/>
            <person name="Gallego J.R."/>
            <person name="Llorente I."/>
            <person name="Martins Dos Santos V.A."/>
            <person name="Jensen O.N."/>
            <person name="Pelaez A.I."/>
            <person name="Sanchez J."/>
            <person name="Ferrer M."/>
        </authorList>
    </citation>
    <scope>NUCLEOTIDE SEQUENCE</scope>
</reference>
<dbReference type="AlphaFoldDB" id="T1BKD0"/>
<dbReference type="SUPFAM" id="SSF55931">
    <property type="entry name" value="Glutamine synthetase/guanido kinase"/>
    <property type="match status" value="1"/>
</dbReference>
<dbReference type="PANTHER" id="PTHR43407">
    <property type="entry name" value="GLUTAMINE SYNTHETASE"/>
    <property type="match status" value="1"/>
</dbReference>
<organism evidence="3">
    <name type="scientific">mine drainage metagenome</name>
    <dbReference type="NCBI Taxonomy" id="410659"/>
    <lineage>
        <taxon>unclassified sequences</taxon>
        <taxon>metagenomes</taxon>
        <taxon>ecological metagenomes</taxon>
    </lineage>
</organism>
<evidence type="ECO:0000259" key="2">
    <source>
        <dbReference type="Pfam" id="PF00120"/>
    </source>
</evidence>
<name>T1BKD0_9ZZZZ</name>
<protein>
    <submittedName>
        <fullName evidence="3">Glutamine synthetase, type I</fullName>
    </submittedName>
</protein>
<feature type="domain" description="GS catalytic" evidence="2">
    <location>
        <begin position="1"/>
        <end position="75"/>
    </location>
</feature>
<reference evidence="3" key="1">
    <citation type="submission" date="2013-08" db="EMBL/GenBank/DDBJ databases">
        <authorList>
            <person name="Mendez C."/>
            <person name="Richter M."/>
            <person name="Ferrer M."/>
            <person name="Sanchez J."/>
        </authorList>
    </citation>
    <scope>NUCLEOTIDE SEQUENCE</scope>
</reference>
<evidence type="ECO:0000313" key="3">
    <source>
        <dbReference type="EMBL" id="EQD73406.1"/>
    </source>
</evidence>
<sequence>PVDENIYKLTPAQRQQRGIRELPGSLGEALDCLEADRAFLKPAFADSLLDTYIEIKREEQLELNLRPHPYEFYKYLDV</sequence>
<dbReference type="Pfam" id="PF00120">
    <property type="entry name" value="Gln-synt_C"/>
    <property type="match status" value="1"/>
</dbReference>
<evidence type="ECO:0000256" key="1">
    <source>
        <dbReference type="ARBA" id="ARBA00009897"/>
    </source>
</evidence>
<dbReference type="GO" id="GO:0005737">
    <property type="term" value="C:cytoplasm"/>
    <property type="evidence" value="ECO:0007669"/>
    <property type="project" value="TreeGrafter"/>
</dbReference>
<comment type="similarity">
    <text evidence="1">Belongs to the glutamine synthetase family.</text>
</comment>
<dbReference type="InterPro" id="IPR008146">
    <property type="entry name" value="Gln_synth_cat_dom"/>
</dbReference>
<dbReference type="GO" id="GO:0006542">
    <property type="term" value="P:glutamine biosynthetic process"/>
    <property type="evidence" value="ECO:0007669"/>
    <property type="project" value="TreeGrafter"/>
</dbReference>